<reference evidence="1 2" key="1">
    <citation type="submission" date="2023-01" db="EMBL/GenBank/DDBJ databases">
        <title>Bacillus changyiensis sp. nov., isolated from a coastal deposit.</title>
        <authorList>
            <person name="Xiao G."/>
            <person name="Lai Q."/>
            <person name="Hu Z."/>
            <person name="Shao Z."/>
        </authorList>
    </citation>
    <scope>NUCLEOTIDE SEQUENCE [LARGE SCALE GENOMIC DNA]</scope>
    <source>
        <strain evidence="1 2">CLL-7-23</strain>
    </source>
</reference>
<dbReference type="RefSeq" id="WP_271342257.1">
    <property type="nucleotide sequence ID" value="NZ_JAQKAB010000017.1"/>
</dbReference>
<name>A0ABT4X827_9BACI</name>
<evidence type="ECO:0000313" key="2">
    <source>
        <dbReference type="Proteomes" id="UP001211894"/>
    </source>
</evidence>
<accession>A0ABT4X827</accession>
<sequence>MQFVATINWELIQFVGCSLLHEYVVFQSLTCRKSDSADRLIE</sequence>
<proteinExistence type="predicted"/>
<evidence type="ECO:0000313" key="1">
    <source>
        <dbReference type="EMBL" id="MDA7028440.1"/>
    </source>
</evidence>
<keyword evidence="2" id="KW-1185">Reference proteome</keyword>
<gene>
    <name evidence="1" type="ORF">PJ311_18035</name>
</gene>
<dbReference type="Proteomes" id="UP001211894">
    <property type="component" value="Unassembled WGS sequence"/>
</dbReference>
<dbReference type="EMBL" id="JAQKAB010000017">
    <property type="protein sequence ID" value="MDA7028440.1"/>
    <property type="molecule type" value="Genomic_DNA"/>
</dbReference>
<comment type="caution">
    <text evidence="1">The sequence shown here is derived from an EMBL/GenBank/DDBJ whole genome shotgun (WGS) entry which is preliminary data.</text>
</comment>
<organism evidence="1 2">
    <name type="scientific">Bacillus changyiensis</name>
    <dbReference type="NCBI Taxonomy" id="3004103"/>
    <lineage>
        <taxon>Bacteria</taxon>
        <taxon>Bacillati</taxon>
        <taxon>Bacillota</taxon>
        <taxon>Bacilli</taxon>
        <taxon>Bacillales</taxon>
        <taxon>Bacillaceae</taxon>
        <taxon>Bacillus</taxon>
    </lineage>
</organism>
<protein>
    <submittedName>
        <fullName evidence="1">Uncharacterized protein</fullName>
    </submittedName>
</protein>